<dbReference type="InterPro" id="IPR039261">
    <property type="entry name" value="FNR_nucleotide-bd"/>
</dbReference>
<dbReference type="SUPFAM" id="SSF63380">
    <property type="entry name" value="Riboflavin synthase domain-like"/>
    <property type="match status" value="1"/>
</dbReference>
<reference evidence="1 2" key="1">
    <citation type="journal article" date="2019" name="Int. J. Syst. Evol. Microbiol.">
        <title>The Global Catalogue of Microorganisms (GCM) 10K type strain sequencing project: providing services to taxonomists for standard genome sequencing and annotation.</title>
        <authorList>
            <consortium name="The Broad Institute Genomics Platform"/>
            <consortium name="The Broad Institute Genome Sequencing Center for Infectious Disease"/>
            <person name="Wu L."/>
            <person name="Ma J."/>
        </authorList>
    </citation>
    <scope>NUCLEOTIDE SEQUENCE [LARGE SCALE GENOMIC DNA]</scope>
    <source>
        <strain evidence="1 2">JCM 1407</strain>
    </source>
</reference>
<dbReference type="InterPro" id="IPR012165">
    <property type="entry name" value="Cyt_c3_hydrogenase_gsu"/>
</dbReference>
<name>A0ABN1JC24_9CLOT</name>
<gene>
    <name evidence="1" type="ORF">GCM10008906_09290</name>
</gene>
<dbReference type="PROSITE" id="PS00197">
    <property type="entry name" value="2FE2S_FER_1"/>
    <property type="match status" value="1"/>
</dbReference>
<dbReference type="PANTHER" id="PTHR43513:SF3">
    <property type="entry name" value="DIHYDROOROTATE DEHYDROGENASE B (NAD(+)), ELECTRON TRANSFER SUBUNIT-RELATED"/>
    <property type="match status" value="1"/>
</dbReference>
<proteinExistence type="predicted"/>
<evidence type="ECO:0000313" key="1">
    <source>
        <dbReference type="EMBL" id="GAA0735498.1"/>
    </source>
</evidence>
<accession>A0ABN1JC24</accession>
<dbReference type="InterPro" id="IPR050353">
    <property type="entry name" value="PyrK_electron_transfer"/>
</dbReference>
<dbReference type="EMBL" id="BAAACG010000006">
    <property type="protein sequence ID" value="GAA0735498.1"/>
    <property type="molecule type" value="Genomic_DNA"/>
</dbReference>
<dbReference type="PIRSF" id="PIRSF006816">
    <property type="entry name" value="Cyc3_hyd_g"/>
    <property type="match status" value="1"/>
</dbReference>
<dbReference type="InterPro" id="IPR006058">
    <property type="entry name" value="2Fe2S_fd_BS"/>
</dbReference>
<keyword evidence="2" id="KW-1185">Reference proteome</keyword>
<comment type="caution">
    <text evidence="1">The sequence shown here is derived from an EMBL/GenBank/DDBJ whole genome shotgun (WGS) entry which is preliminary data.</text>
</comment>
<evidence type="ECO:0000313" key="2">
    <source>
        <dbReference type="Proteomes" id="UP001501510"/>
    </source>
</evidence>
<sequence length="300" mass="34051">MCSQLSGKKFCDCINWKGVCIYQEYVWNGKKAKEGRKNYTGTILKKENIQDRTFIFTIRVTHKLAQDLIYPGSFVFLRKMEDAQFYDAPISIMDVDTQENFIKVAIEVQGVKTKTITSLDEGEKLLVRGPFWNGVLGLKNLKETKDSTCILIARGIGQAPMVPVMKKLYANGNKIIAIIDKTSYDDILIRKYLDLYNVDLIESSTLFSGELTKSLKDNIKNIMKVKNVGLIHCSAQDIIIYKLLEFLDGKVKTSCCNNAKMCCGEGVCGTCTARFKGHVVKRLCKLQTDPEYIFRGRRFI</sequence>
<dbReference type="NCBIfam" id="NF004470">
    <property type="entry name" value="PRK05802.1"/>
    <property type="match status" value="1"/>
</dbReference>
<dbReference type="SUPFAM" id="SSF52343">
    <property type="entry name" value="Ferredoxin reductase-like, C-terminal NADP-linked domain"/>
    <property type="match status" value="1"/>
</dbReference>
<dbReference type="InterPro" id="IPR017938">
    <property type="entry name" value="Riboflavin_synthase-like_b-brl"/>
</dbReference>
<dbReference type="PANTHER" id="PTHR43513">
    <property type="entry name" value="DIHYDROOROTATE DEHYDROGENASE B (NAD(+)), ELECTRON TRANSFER SUBUNIT"/>
    <property type="match status" value="1"/>
</dbReference>
<protein>
    <submittedName>
        <fullName evidence="1">Sulfide/dihydroorotate dehydrogenase-like FAD/NAD-binding protein</fullName>
    </submittedName>
</protein>
<organism evidence="1 2">
    <name type="scientific">Clostridium oceanicum</name>
    <dbReference type="NCBI Taxonomy" id="1543"/>
    <lineage>
        <taxon>Bacteria</taxon>
        <taxon>Bacillati</taxon>
        <taxon>Bacillota</taxon>
        <taxon>Clostridia</taxon>
        <taxon>Eubacteriales</taxon>
        <taxon>Clostridiaceae</taxon>
        <taxon>Clostridium</taxon>
    </lineage>
</organism>
<dbReference type="Gene3D" id="2.40.30.10">
    <property type="entry name" value="Translation factors"/>
    <property type="match status" value="1"/>
</dbReference>
<dbReference type="Proteomes" id="UP001501510">
    <property type="component" value="Unassembled WGS sequence"/>
</dbReference>
<dbReference type="CDD" id="cd06192">
    <property type="entry name" value="DHOD_e_trans_like"/>
    <property type="match status" value="1"/>
</dbReference>